<dbReference type="Gene3D" id="3.30.70.420">
    <property type="entry name" value="Hydroxymethylglutaryl-CoA reductase, class I/II, NAD/NADP-binding domain"/>
    <property type="match status" value="1"/>
</dbReference>
<dbReference type="Proteomes" id="UP000193778">
    <property type="component" value="Unassembled WGS sequence"/>
</dbReference>
<evidence type="ECO:0000313" key="6">
    <source>
        <dbReference type="EMBL" id="SLN66434.1"/>
    </source>
</evidence>
<comment type="similarity">
    <text evidence="1">Belongs to the HMG-CoA reductase family.</text>
</comment>
<dbReference type="PROSITE" id="PS50065">
    <property type="entry name" value="HMG_COA_REDUCTASE_4"/>
    <property type="match status" value="1"/>
</dbReference>
<keyword evidence="4" id="KW-0560">Oxidoreductase</keyword>
<dbReference type="GO" id="GO:0004420">
    <property type="term" value="F:hydroxymethylglutaryl-CoA reductase (NADPH) activity"/>
    <property type="evidence" value="ECO:0007669"/>
    <property type="project" value="UniProtKB-EC"/>
</dbReference>
<gene>
    <name evidence="6" type="ORF">RUM8411_03322</name>
</gene>
<dbReference type="InterPro" id="IPR023076">
    <property type="entry name" value="HMG_CoA_Rdtase_CS"/>
</dbReference>
<dbReference type="Gene3D" id="3.90.770.10">
    <property type="entry name" value="3-hydroxy-3-methylglutaryl-coenzyme A Reductase, Chain A, domain 2"/>
    <property type="match status" value="1"/>
</dbReference>
<evidence type="ECO:0000256" key="4">
    <source>
        <dbReference type="ARBA" id="ARBA00023002"/>
    </source>
</evidence>
<dbReference type="AlphaFoldDB" id="A0A1X7A274"/>
<reference evidence="7" key="1">
    <citation type="submission" date="2017-03" db="EMBL/GenBank/DDBJ databases">
        <authorList>
            <person name="Rodrigo-Torres L."/>
            <person name="Arahal R.D."/>
            <person name="Lucena T."/>
        </authorList>
    </citation>
    <scope>NUCLEOTIDE SEQUENCE [LARGE SCALE GENOMIC DNA]</scope>
    <source>
        <strain evidence="7">CECT 8411</strain>
    </source>
</reference>
<sequence length="430" mass="45318">MQSMYRSCLLIIPFHVREMLRRIKARYDVDSTPKQMAPSDEEFSPLRPSRKADPKTVARFWDQLKPQASDADQAQIADPATVEASETYGANIENFIGTVKMPVGIVGPLRLNGMNANGDFYVPLATTEAALVASYARGAFAAGRSGGVSTAVLYEGVLRTPAFVFESLLQAGQFVDWVVENIDALKAAAEATTRHGRLVSLEPFIDTNIVFLICRYTTGDAAGQNMVTIATDALCRAINSDCTVPIENWYIEGNFSGDKKASALGLVTGRGRKVSASVTLPGDIVEKTLGTTVDAMLEYGRVANLGSHLSGQLGAQAHYANGLAAFYIATGQDAACVAESAMGVTRMEPRGGDLFCSVTLPNILVGSVGGGTGLPSQTAALNILGLKGVGHGTALAEVAAAICLCGEISIVAAIAAGHFTRAHESLARQR</sequence>
<dbReference type="GO" id="GO:0015936">
    <property type="term" value="P:coenzyme A metabolic process"/>
    <property type="evidence" value="ECO:0007669"/>
    <property type="project" value="InterPro"/>
</dbReference>
<dbReference type="PANTHER" id="PTHR10572">
    <property type="entry name" value="3-HYDROXY-3-METHYLGLUTARYL-COENZYME A REDUCTASE"/>
    <property type="match status" value="1"/>
</dbReference>
<dbReference type="EMBL" id="FWFP01000010">
    <property type="protein sequence ID" value="SLN66434.1"/>
    <property type="molecule type" value="Genomic_DNA"/>
</dbReference>
<evidence type="ECO:0000313" key="7">
    <source>
        <dbReference type="Proteomes" id="UP000193778"/>
    </source>
</evidence>
<evidence type="ECO:0000256" key="2">
    <source>
        <dbReference type="ARBA" id="ARBA00012999"/>
    </source>
</evidence>
<dbReference type="SUPFAM" id="SSF55035">
    <property type="entry name" value="NAD-binding domain of HMG-CoA reductase"/>
    <property type="match status" value="1"/>
</dbReference>
<feature type="region of interest" description="Disordered" evidence="5">
    <location>
        <begin position="31"/>
        <end position="51"/>
    </location>
</feature>
<proteinExistence type="inferred from homology"/>
<dbReference type="InterPro" id="IPR009023">
    <property type="entry name" value="HMG_CoA_Rdtase_NAD(P)-bd_sf"/>
</dbReference>
<dbReference type="EC" id="1.1.1.34" evidence="2"/>
<dbReference type="GO" id="GO:0008299">
    <property type="term" value="P:isoprenoid biosynthetic process"/>
    <property type="evidence" value="ECO:0007669"/>
    <property type="project" value="InterPro"/>
</dbReference>
<keyword evidence="7" id="KW-1185">Reference proteome</keyword>
<dbReference type="InterPro" id="IPR023074">
    <property type="entry name" value="HMG_CoA_Rdtase_cat_sf"/>
</dbReference>
<name>A0A1X7A274_9RHOB</name>
<dbReference type="PROSITE" id="PS00318">
    <property type="entry name" value="HMG_COA_REDUCTASE_2"/>
    <property type="match status" value="1"/>
</dbReference>
<dbReference type="PANTHER" id="PTHR10572:SF24">
    <property type="entry name" value="3-HYDROXY-3-METHYLGLUTARYL-COENZYME A REDUCTASE"/>
    <property type="match status" value="1"/>
</dbReference>
<dbReference type="InterPro" id="IPR009029">
    <property type="entry name" value="HMG_CoA_Rdtase_sub-bd_dom_sf"/>
</dbReference>
<keyword evidence="3" id="KW-0521">NADP</keyword>
<dbReference type="InterPro" id="IPR002202">
    <property type="entry name" value="HMG_CoA_Rdtase"/>
</dbReference>
<dbReference type="InterPro" id="IPR004554">
    <property type="entry name" value="HMG_CoA_Rdtase_eu_arc"/>
</dbReference>
<organism evidence="6 7">
    <name type="scientific">Ruegeria meonggei</name>
    <dbReference type="NCBI Taxonomy" id="1446476"/>
    <lineage>
        <taxon>Bacteria</taxon>
        <taxon>Pseudomonadati</taxon>
        <taxon>Pseudomonadota</taxon>
        <taxon>Alphaproteobacteria</taxon>
        <taxon>Rhodobacterales</taxon>
        <taxon>Roseobacteraceae</taxon>
        <taxon>Ruegeria</taxon>
    </lineage>
</organism>
<evidence type="ECO:0000256" key="1">
    <source>
        <dbReference type="ARBA" id="ARBA00007661"/>
    </source>
</evidence>
<dbReference type="PRINTS" id="PR00071">
    <property type="entry name" value="HMGCOARDTASE"/>
</dbReference>
<protein>
    <recommendedName>
        <fullName evidence="2">hydroxymethylglutaryl-CoA reductase (NADPH)</fullName>
        <ecNumber evidence="2">1.1.1.34</ecNumber>
    </recommendedName>
</protein>
<evidence type="ECO:0000256" key="5">
    <source>
        <dbReference type="SAM" id="MobiDB-lite"/>
    </source>
</evidence>
<accession>A0A1X7A274</accession>
<dbReference type="SUPFAM" id="SSF56542">
    <property type="entry name" value="Substrate-binding domain of HMG-CoA reductase"/>
    <property type="match status" value="1"/>
</dbReference>
<dbReference type="Pfam" id="PF00368">
    <property type="entry name" value="HMG-CoA_red"/>
    <property type="match status" value="1"/>
</dbReference>
<dbReference type="CDD" id="cd00643">
    <property type="entry name" value="HMG-CoA_reductase_classI"/>
    <property type="match status" value="1"/>
</dbReference>
<evidence type="ECO:0000256" key="3">
    <source>
        <dbReference type="ARBA" id="ARBA00022857"/>
    </source>
</evidence>